<dbReference type="PANTHER" id="PTHR42929">
    <property type="entry name" value="INNER MEMBRANE ABC TRANSPORTER PERMEASE PROTEIN YDCU-RELATED-RELATED"/>
    <property type="match status" value="1"/>
</dbReference>
<feature type="transmembrane region" description="Helical" evidence="8">
    <location>
        <begin position="159"/>
        <end position="181"/>
    </location>
</feature>
<sequence length="295" mass="33108">MRKSNPGPFYSYPMGIWFSLFFVVPLAIIVAYSFMKRDMFGGVIHEFTLDAYKQMFSAAYAKIFFRTLWMTVVATFISILIALPCGYAIARSRHQTTLLILVIVPFLTNSLIRIFAWMTILGENGALNGICEIFAKFCFFVSRNSDGVFVPHKFMFTKFAVVLVSIYMYLPYAILPIFTSVDRFDFTLLEAARDLGATKAGAIFRVMIPGIKSGIISALIFTFIPIFGNYTVPQIIGSTESYMLGNIIMDQIQKARNLPLASAFSVVLTVVSMAAILFMISSDKKEASLKKMKKD</sequence>
<organism evidence="10 11">
    <name type="scientific">Treponema ruminis</name>
    <dbReference type="NCBI Taxonomy" id="744515"/>
    <lineage>
        <taxon>Bacteria</taxon>
        <taxon>Pseudomonadati</taxon>
        <taxon>Spirochaetota</taxon>
        <taxon>Spirochaetia</taxon>
        <taxon>Spirochaetales</taxon>
        <taxon>Treponemataceae</taxon>
        <taxon>Treponema</taxon>
    </lineage>
</organism>
<feature type="transmembrane region" description="Helical" evidence="8">
    <location>
        <begin position="12"/>
        <end position="35"/>
    </location>
</feature>
<name>A0A7W8G6M0_9SPIR</name>
<dbReference type="EMBL" id="JACHFQ010000001">
    <property type="protein sequence ID" value="MBB5224803.1"/>
    <property type="molecule type" value="Genomic_DNA"/>
</dbReference>
<dbReference type="Gene3D" id="1.10.3720.10">
    <property type="entry name" value="MetI-like"/>
    <property type="match status" value="1"/>
</dbReference>
<dbReference type="RefSeq" id="WP_184656453.1">
    <property type="nucleotide sequence ID" value="NZ_JACHFQ010000001.1"/>
</dbReference>
<protein>
    <submittedName>
        <fullName evidence="10">Spermidine/putrescine transport system permease protein</fullName>
    </submittedName>
</protein>
<dbReference type="PROSITE" id="PS50928">
    <property type="entry name" value="ABC_TM1"/>
    <property type="match status" value="1"/>
</dbReference>
<evidence type="ECO:0000256" key="8">
    <source>
        <dbReference type="RuleBase" id="RU363032"/>
    </source>
</evidence>
<keyword evidence="6 8" id="KW-1133">Transmembrane helix</keyword>
<evidence type="ECO:0000256" key="7">
    <source>
        <dbReference type="ARBA" id="ARBA00023136"/>
    </source>
</evidence>
<dbReference type="InterPro" id="IPR000515">
    <property type="entry name" value="MetI-like"/>
</dbReference>
<keyword evidence="7 8" id="KW-0472">Membrane</keyword>
<dbReference type="Pfam" id="PF00528">
    <property type="entry name" value="BPD_transp_1"/>
    <property type="match status" value="1"/>
</dbReference>
<evidence type="ECO:0000313" key="10">
    <source>
        <dbReference type="EMBL" id="MBB5224803.1"/>
    </source>
</evidence>
<evidence type="ECO:0000256" key="4">
    <source>
        <dbReference type="ARBA" id="ARBA00022475"/>
    </source>
</evidence>
<evidence type="ECO:0000256" key="5">
    <source>
        <dbReference type="ARBA" id="ARBA00022692"/>
    </source>
</evidence>
<evidence type="ECO:0000256" key="2">
    <source>
        <dbReference type="ARBA" id="ARBA00007069"/>
    </source>
</evidence>
<comment type="subcellular location">
    <subcellularLocation>
        <location evidence="1 8">Cell membrane</location>
        <topology evidence="1 8">Multi-pass membrane protein</topology>
    </subcellularLocation>
</comment>
<dbReference type="Proteomes" id="UP000518887">
    <property type="component" value="Unassembled WGS sequence"/>
</dbReference>
<feature type="transmembrane region" description="Helical" evidence="8">
    <location>
        <begin position="260"/>
        <end position="280"/>
    </location>
</feature>
<dbReference type="AlphaFoldDB" id="A0A7W8G6M0"/>
<evidence type="ECO:0000313" key="11">
    <source>
        <dbReference type="Proteomes" id="UP000518887"/>
    </source>
</evidence>
<evidence type="ECO:0000256" key="3">
    <source>
        <dbReference type="ARBA" id="ARBA00022448"/>
    </source>
</evidence>
<dbReference type="GO" id="GO:0055085">
    <property type="term" value="P:transmembrane transport"/>
    <property type="evidence" value="ECO:0007669"/>
    <property type="project" value="InterPro"/>
</dbReference>
<reference evidence="10 11" key="1">
    <citation type="submission" date="2020-08" db="EMBL/GenBank/DDBJ databases">
        <title>Genomic Encyclopedia of Type Strains, Phase IV (KMG-IV): sequencing the most valuable type-strain genomes for metagenomic binning, comparative biology and taxonomic classification.</title>
        <authorList>
            <person name="Goeker M."/>
        </authorList>
    </citation>
    <scope>NUCLEOTIDE SEQUENCE [LARGE SCALE GENOMIC DNA]</scope>
    <source>
        <strain evidence="10 11">DSM 103462</strain>
    </source>
</reference>
<feature type="transmembrane region" description="Helical" evidence="8">
    <location>
        <begin position="68"/>
        <end position="90"/>
    </location>
</feature>
<comment type="caution">
    <text evidence="10">The sequence shown here is derived from an EMBL/GenBank/DDBJ whole genome shotgun (WGS) entry which is preliminary data.</text>
</comment>
<comment type="similarity">
    <text evidence="2">Belongs to the binding-protein-dependent transport system permease family. CysTW subfamily.</text>
</comment>
<dbReference type="InterPro" id="IPR035906">
    <property type="entry name" value="MetI-like_sf"/>
</dbReference>
<evidence type="ECO:0000256" key="6">
    <source>
        <dbReference type="ARBA" id="ARBA00022989"/>
    </source>
</evidence>
<keyword evidence="4" id="KW-1003">Cell membrane</keyword>
<dbReference type="GO" id="GO:0005886">
    <property type="term" value="C:plasma membrane"/>
    <property type="evidence" value="ECO:0007669"/>
    <property type="project" value="UniProtKB-SubCell"/>
</dbReference>
<dbReference type="PANTHER" id="PTHR42929:SF1">
    <property type="entry name" value="INNER MEMBRANE ABC TRANSPORTER PERMEASE PROTEIN YDCU-RELATED"/>
    <property type="match status" value="1"/>
</dbReference>
<keyword evidence="11" id="KW-1185">Reference proteome</keyword>
<feature type="transmembrane region" description="Helical" evidence="8">
    <location>
        <begin position="202"/>
        <end position="224"/>
    </location>
</feature>
<gene>
    <name evidence="10" type="ORF">HNP76_000143</name>
</gene>
<evidence type="ECO:0000256" key="1">
    <source>
        <dbReference type="ARBA" id="ARBA00004651"/>
    </source>
</evidence>
<dbReference type="CDD" id="cd06261">
    <property type="entry name" value="TM_PBP2"/>
    <property type="match status" value="1"/>
</dbReference>
<proteinExistence type="inferred from homology"/>
<accession>A0A7W8G6M0</accession>
<feature type="transmembrane region" description="Helical" evidence="8">
    <location>
        <begin position="97"/>
        <end position="120"/>
    </location>
</feature>
<feature type="domain" description="ABC transmembrane type-1" evidence="9">
    <location>
        <begin position="64"/>
        <end position="279"/>
    </location>
</feature>
<dbReference type="SUPFAM" id="SSF161098">
    <property type="entry name" value="MetI-like"/>
    <property type="match status" value="1"/>
</dbReference>
<keyword evidence="5 8" id="KW-0812">Transmembrane</keyword>
<evidence type="ECO:0000259" key="9">
    <source>
        <dbReference type="PROSITE" id="PS50928"/>
    </source>
</evidence>
<keyword evidence="3 8" id="KW-0813">Transport</keyword>